<dbReference type="Pfam" id="PF04176">
    <property type="entry name" value="TIP41"/>
    <property type="match status" value="1"/>
</dbReference>
<gene>
    <name evidence="3" type="ORF">MNOR_LOCUS27773</name>
</gene>
<organism evidence="3 4">
    <name type="scientific">Meganyctiphanes norvegica</name>
    <name type="common">Northern krill</name>
    <name type="synonym">Thysanopoda norvegica</name>
    <dbReference type="NCBI Taxonomy" id="48144"/>
    <lineage>
        <taxon>Eukaryota</taxon>
        <taxon>Metazoa</taxon>
        <taxon>Ecdysozoa</taxon>
        <taxon>Arthropoda</taxon>
        <taxon>Crustacea</taxon>
        <taxon>Multicrustacea</taxon>
        <taxon>Malacostraca</taxon>
        <taxon>Eumalacostraca</taxon>
        <taxon>Eucarida</taxon>
        <taxon>Euphausiacea</taxon>
        <taxon>Euphausiidae</taxon>
        <taxon>Meganyctiphanes</taxon>
    </lineage>
</organism>
<accession>A0AAV2RRX0</accession>
<dbReference type="Proteomes" id="UP001497623">
    <property type="component" value="Unassembled WGS sequence"/>
</dbReference>
<keyword evidence="4" id="KW-1185">Reference proteome</keyword>
<dbReference type="GO" id="GO:0031929">
    <property type="term" value="P:TOR signaling"/>
    <property type="evidence" value="ECO:0007669"/>
    <property type="project" value="TreeGrafter"/>
</dbReference>
<dbReference type="InterPro" id="IPR007303">
    <property type="entry name" value="TIP41-like"/>
</dbReference>
<feature type="non-terminal residue" evidence="3">
    <location>
        <position position="283"/>
    </location>
</feature>
<reference evidence="3 4" key="1">
    <citation type="submission" date="2024-05" db="EMBL/GenBank/DDBJ databases">
        <authorList>
            <person name="Wallberg A."/>
        </authorList>
    </citation>
    <scope>NUCLEOTIDE SEQUENCE [LARGE SCALE GENOMIC DNA]</scope>
</reference>
<evidence type="ECO:0000256" key="2">
    <source>
        <dbReference type="ARBA" id="ARBA00018951"/>
    </source>
</evidence>
<comment type="caution">
    <text evidence="3">The sequence shown here is derived from an EMBL/GenBank/DDBJ whole genome shotgun (WGS) entry which is preliminary data.</text>
</comment>
<dbReference type="PANTHER" id="PTHR21021">
    <property type="entry name" value="GAF/PUTATIVE CYTOSKELETAL PROTEIN"/>
    <property type="match status" value="1"/>
</dbReference>
<dbReference type="AlphaFoldDB" id="A0AAV2RRX0"/>
<dbReference type="InterPro" id="IPR051330">
    <property type="entry name" value="Phosphatase_reg/MetRdx"/>
</dbReference>
<name>A0AAV2RRX0_MEGNR</name>
<evidence type="ECO:0000256" key="1">
    <source>
        <dbReference type="ARBA" id="ARBA00006658"/>
    </source>
</evidence>
<sequence>MSKNNDVPDHALPPPKTEEFVFEDWTLSATKCHIMGSKCEKPTICDGAEDLNIICAFCRFERSSTLPHLPDMIFDQNCLEIRHITGGAIRFTALDALACVSDTEDTLQVAHAEAWRKARDGCEFLKKVHKPYDWTYTTAYRGSPTGGLVALETDERIDLEKLKTREEIKFYEEVYLYEDELDDNGCTKCVVKLKSLVSGHYVQVLYQMRIRHKSISCSQFWLQHPMEALLVSLDEYTSNSSLNPPEIAPSIYKNPDLVWQYLPLTYEKVDKLTTQQTSIPITY</sequence>
<dbReference type="EMBL" id="CAXKWB010029713">
    <property type="protein sequence ID" value="CAL4136216.1"/>
    <property type="molecule type" value="Genomic_DNA"/>
</dbReference>
<protein>
    <recommendedName>
        <fullName evidence="2">TIP41-like protein</fullName>
    </recommendedName>
</protein>
<proteinExistence type="inferred from homology"/>
<dbReference type="PANTHER" id="PTHR21021:SF16">
    <property type="entry name" value="TIP41-LIKE PROTEIN"/>
    <property type="match status" value="1"/>
</dbReference>
<dbReference type="GO" id="GO:0005829">
    <property type="term" value="C:cytosol"/>
    <property type="evidence" value="ECO:0007669"/>
    <property type="project" value="TreeGrafter"/>
</dbReference>
<evidence type="ECO:0000313" key="4">
    <source>
        <dbReference type="Proteomes" id="UP001497623"/>
    </source>
</evidence>
<comment type="similarity">
    <text evidence="1">Belongs to the TIP41 family.</text>
</comment>
<evidence type="ECO:0000313" key="3">
    <source>
        <dbReference type="EMBL" id="CAL4136216.1"/>
    </source>
</evidence>